<evidence type="ECO:0000256" key="9">
    <source>
        <dbReference type="ARBA" id="ARBA00023012"/>
    </source>
</evidence>
<organism evidence="21 22">
    <name type="scientific">Tepidicella xavieri</name>
    <dbReference type="NCBI Taxonomy" id="360241"/>
    <lineage>
        <taxon>Bacteria</taxon>
        <taxon>Pseudomonadati</taxon>
        <taxon>Pseudomonadota</taxon>
        <taxon>Betaproteobacteria</taxon>
        <taxon>Burkholderiales</taxon>
        <taxon>Tepidicella</taxon>
    </lineage>
</organism>
<keyword evidence="3 15" id="KW-0597">Phosphoprotein</keyword>
<dbReference type="PROSITE" id="PS50110">
    <property type="entry name" value="RESPONSE_REGULATORY"/>
    <property type="match status" value="1"/>
</dbReference>
<evidence type="ECO:0000256" key="16">
    <source>
        <dbReference type="SAM" id="Coils"/>
    </source>
</evidence>
<dbReference type="SUPFAM" id="SSF55874">
    <property type="entry name" value="ATPase domain of HSP90 chaperone/DNA topoisomerase II/histidine kinase"/>
    <property type="match status" value="1"/>
</dbReference>
<dbReference type="Gene3D" id="3.40.50.2300">
    <property type="match status" value="1"/>
</dbReference>
<dbReference type="Pfam" id="PF00072">
    <property type="entry name" value="Response_reg"/>
    <property type="match status" value="1"/>
</dbReference>
<feature type="modified residue" description="4-aspartylphosphate" evidence="15">
    <location>
        <position position="555"/>
    </location>
</feature>
<keyword evidence="5" id="KW-0732">Signal</keyword>
<comment type="catalytic activity">
    <reaction evidence="1">
        <text>ATP + protein L-histidine = ADP + protein N-phospho-L-histidine.</text>
        <dbReference type="EC" id="2.7.13.3"/>
    </reaction>
</comment>
<comment type="function">
    <text evidence="11">Member of the two-component regulatory system BvgS/BvgA. Phosphorylates BvgA via a four-step phosphorelay in response to environmental signals.</text>
</comment>
<evidence type="ECO:0000259" key="20">
    <source>
        <dbReference type="PROSITE" id="PS50110"/>
    </source>
</evidence>
<dbReference type="Pfam" id="PF00512">
    <property type="entry name" value="HisKA"/>
    <property type="match status" value="1"/>
</dbReference>
<feature type="domain" description="Histidine kinase" evidence="19">
    <location>
        <begin position="247"/>
        <end position="467"/>
    </location>
</feature>
<proteinExistence type="predicted"/>
<dbReference type="InterPro" id="IPR004358">
    <property type="entry name" value="Sig_transdc_His_kin-like_C"/>
</dbReference>
<dbReference type="EC" id="2.7.13.3" evidence="2"/>
<evidence type="ECO:0000256" key="17">
    <source>
        <dbReference type="SAM" id="MobiDB-lite"/>
    </source>
</evidence>
<dbReference type="InterPro" id="IPR003661">
    <property type="entry name" value="HisK_dim/P_dom"/>
</dbReference>
<keyword evidence="6" id="KW-0547">Nucleotide-binding</keyword>
<dbReference type="InterPro" id="IPR005467">
    <property type="entry name" value="His_kinase_dom"/>
</dbReference>
<dbReference type="PANTHER" id="PTHR45339:SF1">
    <property type="entry name" value="HYBRID SIGNAL TRANSDUCTION HISTIDINE KINASE J"/>
    <property type="match status" value="1"/>
</dbReference>
<feature type="coiled-coil region" evidence="16">
    <location>
        <begin position="213"/>
        <end position="240"/>
    </location>
</feature>
<feature type="domain" description="Response regulatory" evidence="20">
    <location>
        <begin position="506"/>
        <end position="623"/>
    </location>
</feature>
<keyword evidence="4" id="KW-0808">Transferase</keyword>
<dbReference type="CDD" id="cd16922">
    <property type="entry name" value="HATPase_EvgS-ArcB-TorS-like"/>
    <property type="match status" value="1"/>
</dbReference>
<evidence type="ECO:0000256" key="4">
    <source>
        <dbReference type="ARBA" id="ARBA00022679"/>
    </source>
</evidence>
<dbReference type="PROSITE" id="PS50109">
    <property type="entry name" value="HIS_KIN"/>
    <property type="match status" value="1"/>
</dbReference>
<evidence type="ECO:0000256" key="8">
    <source>
        <dbReference type="ARBA" id="ARBA00022840"/>
    </source>
</evidence>
<dbReference type="Pfam" id="PF02518">
    <property type="entry name" value="HATPase_c"/>
    <property type="match status" value="1"/>
</dbReference>
<dbReference type="InterPro" id="IPR036097">
    <property type="entry name" value="HisK_dim/P_sf"/>
</dbReference>
<dbReference type="FunFam" id="1.10.287.130:FF:000002">
    <property type="entry name" value="Two-component osmosensing histidine kinase"/>
    <property type="match status" value="1"/>
</dbReference>
<sequence>MTETSTPTRREGRRFYLWLALTTLALAVGLGVITAVFLRQSQTVEITARLQADSVTSLTFQLEREFLRLRSELALALARPEQADWNPLMVRYDIFVSRIGLMRNNPSLQKLTHRPEYRETMPKLEAWVQEADPLMTHPARHVEALRGLLDAMNALGPDVQALSFAANSLVTHLMERQLDVVHQQNRWIAWLVGVQILVLLTASASLLLRQRRQLRERRELETLNAALVQAKEQADQANLAKSQFLANMSHELRTPFNGMLGMIDMLENSPLSERQRDQLATARASAEHLLSLLNDLLDLSAIDAGRMKIHPEPMQMAAVVRDAHQLVRAQGQRKGLDMPLQISPHGPVWVLADATRIRQILLNLLSNAIKFTDEGEVRLHVGCKSDGQRALWTITVSDTGIGMDEHTVASLFQRFRQADDSTTRRYGGSGLGLEISRSLARMMGGDITVTSQRGQGSTFVVTLATPICDAPLPSQTADPAAVFSPPPCPPPAPRHDTAAPSSTPLRVLVAEDHPVNRKFIGMLLDKLGHHATFAHNGREALTLASTQDFNLILMDVHMPEMDGLTCAQHIRALEGERARVPIIALTADVMDEAQERAHAAGMNAFLAKPVQPHQLREVMAHCVGQRQGGQRAPDESPN</sequence>
<dbReference type="InterPro" id="IPR003594">
    <property type="entry name" value="HATPase_dom"/>
</dbReference>
<accession>A0A4R6UEG6</accession>
<evidence type="ECO:0000256" key="3">
    <source>
        <dbReference type="ARBA" id="ARBA00022553"/>
    </source>
</evidence>
<dbReference type="AlphaFoldDB" id="A0A4R6UEG6"/>
<dbReference type="OrthoDB" id="8577169at2"/>
<name>A0A4R6UEG6_9BURK</name>
<evidence type="ECO:0000256" key="6">
    <source>
        <dbReference type="ARBA" id="ARBA00022741"/>
    </source>
</evidence>
<evidence type="ECO:0000256" key="11">
    <source>
        <dbReference type="ARBA" id="ARBA00058004"/>
    </source>
</evidence>
<dbReference type="SUPFAM" id="SSF47384">
    <property type="entry name" value="Homodimeric domain of signal transducing histidine kinase"/>
    <property type="match status" value="1"/>
</dbReference>
<keyword evidence="7 21" id="KW-0418">Kinase</keyword>
<evidence type="ECO:0000256" key="14">
    <source>
        <dbReference type="ARBA" id="ARBA00070152"/>
    </source>
</evidence>
<evidence type="ECO:0000256" key="5">
    <source>
        <dbReference type="ARBA" id="ARBA00022729"/>
    </source>
</evidence>
<evidence type="ECO:0000256" key="10">
    <source>
        <dbReference type="ARBA" id="ARBA00023026"/>
    </source>
</evidence>
<reference evidence="21 22" key="1">
    <citation type="submission" date="2019-03" db="EMBL/GenBank/DDBJ databases">
        <title>Genomic Encyclopedia of Type Strains, Phase IV (KMG-IV): sequencing the most valuable type-strain genomes for metagenomic binning, comparative biology and taxonomic classification.</title>
        <authorList>
            <person name="Goeker M."/>
        </authorList>
    </citation>
    <scope>NUCLEOTIDE SEQUENCE [LARGE SCALE GENOMIC DNA]</scope>
    <source>
        <strain evidence="21 22">DSM 19605</strain>
    </source>
</reference>
<dbReference type="RefSeq" id="WP_133595910.1">
    <property type="nucleotide sequence ID" value="NZ_SNYL01000003.1"/>
</dbReference>
<evidence type="ECO:0000256" key="13">
    <source>
        <dbReference type="ARBA" id="ARBA00068150"/>
    </source>
</evidence>
<keyword evidence="18" id="KW-1133">Transmembrane helix</keyword>
<dbReference type="CDD" id="cd00082">
    <property type="entry name" value="HisKA"/>
    <property type="match status" value="1"/>
</dbReference>
<keyword evidence="22" id="KW-1185">Reference proteome</keyword>
<dbReference type="EMBL" id="SNYL01000003">
    <property type="protein sequence ID" value="TDQ44306.1"/>
    <property type="molecule type" value="Genomic_DNA"/>
</dbReference>
<evidence type="ECO:0000259" key="19">
    <source>
        <dbReference type="PROSITE" id="PS50109"/>
    </source>
</evidence>
<dbReference type="InterPro" id="IPR011006">
    <property type="entry name" value="CheY-like_superfamily"/>
</dbReference>
<dbReference type="GO" id="GO:0000155">
    <property type="term" value="F:phosphorelay sensor kinase activity"/>
    <property type="evidence" value="ECO:0007669"/>
    <property type="project" value="InterPro"/>
</dbReference>
<keyword evidence="10" id="KW-0843">Virulence</keyword>
<dbReference type="Gene3D" id="1.10.287.130">
    <property type="match status" value="1"/>
</dbReference>
<evidence type="ECO:0000313" key="21">
    <source>
        <dbReference type="EMBL" id="TDQ44306.1"/>
    </source>
</evidence>
<dbReference type="Gene3D" id="3.30.565.10">
    <property type="entry name" value="Histidine kinase-like ATPase, C-terminal domain"/>
    <property type="match status" value="1"/>
</dbReference>
<feature type="transmembrane region" description="Helical" evidence="18">
    <location>
        <begin position="15"/>
        <end position="38"/>
    </location>
</feature>
<dbReference type="InterPro" id="IPR036890">
    <property type="entry name" value="HATPase_C_sf"/>
</dbReference>
<dbReference type="SMART" id="SM00388">
    <property type="entry name" value="HisKA"/>
    <property type="match status" value="1"/>
</dbReference>
<comment type="subunit">
    <text evidence="12">At low DSF concentrations, interacts with RpfF.</text>
</comment>
<evidence type="ECO:0000256" key="18">
    <source>
        <dbReference type="SAM" id="Phobius"/>
    </source>
</evidence>
<evidence type="ECO:0000256" key="12">
    <source>
        <dbReference type="ARBA" id="ARBA00064003"/>
    </source>
</evidence>
<evidence type="ECO:0000256" key="15">
    <source>
        <dbReference type="PROSITE-ProRule" id="PRU00169"/>
    </source>
</evidence>
<dbReference type="PRINTS" id="PR00344">
    <property type="entry name" value="BCTRLSENSOR"/>
</dbReference>
<keyword evidence="8" id="KW-0067">ATP-binding</keyword>
<dbReference type="SMART" id="SM00387">
    <property type="entry name" value="HATPase_c"/>
    <property type="match status" value="1"/>
</dbReference>
<dbReference type="SMART" id="SM00448">
    <property type="entry name" value="REC"/>
    <property type="match status" value="1"/>
</dbReference>
<evidence type="ECO:0000256" key="1">
    <source>
        <dbReference type="ARBA" id="ARBA00000085"/>
    </source>
</evidence>
<gene>
    <name evidence="21" type="ORF">DFR43_10350</name>
</gene>
<dbReference type="FunFam" id="3.30.565.10:FF:000010">
    <property type="entry name" value="Sensor histidine kinase RcsC"/>
    <property type="match status" value="1"/>
</dbReference>
<protein>
    <recommendedName>
        <fullName evidence="13">Sensory/regulatory protein RpfC</fullName>
        <ecNumber evidence="2">2.7.13.3</ecNumber>
    </recommendedName>
    <alternativeName>
        <fullName evidence="14">Virulence sensor protein BvgS</fullName>
    </alternativeName>
</protein>
<dbReference type="InterPro" id="IPR001789">
    <property type="entry name" value="Sig_transdc_resp-reg_receiver"/>
</dbReference>
<keyword evidence="18" id="KW-0472">Membrane</keyword>
<feature type="region of interest" description="Disordered" evidence="17">
    <location>
        <begin position="478"/>
        <end position="500"/>
    </location>
</feature>
<dbReference type="SUPFAM" id="SSF52172">
    <property type="entry name" value="CheY-like"/>
    <property type="match status" value="1"/>
</dbReference>
<dbReference type="PANTHER" id="PTHR45339">
    <property type="entry name" value="HYBRID SIGNAL TRANSDUCTION HISTIDINE KINASE J"/>
    <property type="match status" value="1"/>
</dbReference>
<keyword evidence="18" id="KW-0812">Transmembrane</keyword>
<feature type="transmembrane region" description="Helical" evidence="18">
    <location>
        <begin position="187"/>
        <end position="208"/>
    </location>
</feature>
<dbReference type="Proteomes" id="UP000295510">
    <property type="component" value="Unassembled WGS sequence"/>
</dbReference>
<dbReference type="GO" id="GO:0005524">
    <property type="term" value="F:ATP binding"/>
    <property type="evidence" value="ECO:0007669"/>
    <property type="project" value="UniProtKB-KW"/>
</dbReference>
<comment type="caution">
    <text evidence="21">The sequence shown here is derived from an EMBL/GenBank/DDBJ whole genome shotgun (WGS) entry which is preliminary data.</text>
</comment>
<keyword evidence="9" id="KW-0902">Two-component regulatory system</keyword>
<evidence type="ECO:0000256" key="7">
    <source>
        <dbReference type="ARBA" id="ARBA00022777"/>
    </source>
</evidence>
<keyword evidence="16" id="KW-0175">Coiled coil</keyword>
<evidence type="ECO:0000313" key="22">
    <source>
        <dbReference type="Proteomes" id="UP000295510"/>
    </source>
</evidence>
<evidence type="ECO:0000256" key="2">
    <source>
        <dbReference type="ARBA" id="ARBA00012438"/>
    </source>
</evidence>
<dbReference type="CDD" id="cd17546">
    <property type="entry name" value="REC_hyHK_CKI1_RcsC-like"/>
    <property type="match status" value="1"/>
</dbReference>